<dbReference type="Pfam" id="PF00687">
    <property type="entry name" value="Ribosomal_L1"/>
    <property type="match status" value="1"/>
</dbReference>
<dbReference type="GeneID" id="55972858"/>
<feature type="compositionally biased region" description="Basic residues" evidence="1">
    <location>
        <begin position="394"/>
        <end position="408"/>
    </location>
</feature>
<dbReference type="Gene3D" id="3.40.50.790">
    <property type="match status" value="1"/>
</dbReference>
<feature type="region of interest" description="Disordered" evidence="1">
    <location>
        <begin position="38"/>
        <end position="64"/>
    </location>
</feature>
<feature type="compositionally biased region" description="Basic and acidic residues" evidence="1">
    <location>
        <begin position="38"/>
        <end position="52"/>
    </location>
</feature>
<dbReference type="Proteomes" id="UP000749293">
    <property type="component" value="Unassembled WGS sequence"/>
</dbReference>
<sequence>MAPSKQVVAISGDKTVSPVSSDQTLKASKALLSHIKKAAQEKAQDSSKRNLLDDDDAEGGSADADSTPIWLTLTTKRHIVDKTRLQPGRIPLPHSLNADQPVDICLITADPQRTYKDIVASDEFPAELRARVGRVIGFSKLKAKFSQYEAQRRLLSEHDIFLADDRIINRIPKVLGKTFFKTTAKRPIPVVLSPKDSKKAGVGAAEKKAKKAAAQRSDEERAAKPAQIAHEIEKALSSALVSLSPTTNTAVRVGYAGWAPEKVADNVDAVAAALVDKWVPQKWNNVRGLYIKGPESAALPIWLTDELWVDSKDVLSNEAAAAIKDKEAEKANVGKKRKSVTESGEAKDEAEGDSAAAPAKKAKKGADKPKKEERKDVPEGDDGKLDKQISDRKSRLRKQKAAARKSVD</sequence>
<gene>
    <name evidence="2" type="ORF">GMORB2_6633</name>
</gene>
<name>A0A9P4YW37_9HYPO</name>
<dbReference type="SUPFAM" id="SSF56808">
    <property type="entry name" value="Ribosomal protein L1"/>
    <property type="match status" value="1"/>
</dbReference>
<dbReference type="CDD" id="cd00403">
    <property type="entry name" value="Ribosomal_L1"/>
    <property type="match status" value="1"/>
</dbReference>
<dbReference type="InterPro" id="IPR023674">
    <property type="entry name" value="Ribosomal_uL1-like"/>
</dbReference>
<comment type="caution">
    <text evidence="2">The sequence shown here is derived from an EMBL/GenBank/DDBJ whole genome shotgun (WGS) entry which is preliminary data.</text>
</comment>
<organism evidence="2 3">
    <name type="scientific">Geosmithia morbida</name>
    <dbReference type="NCBI Taxonomy" id="1094350"/>
    <lineage>
        <taxon>Eukaryota</taxon>
        <taxon>Fungi</taxon>
        <taxon>Dikarya</taxon>
        <taxon>Ascomycota</taxon>
        <taxon>Pezizomycotina</taxon>
        <taxon>Sordariomycetes</taxon>
        <taxon>Hypocreomycetidae</taxon>
        <taxon>Hypocreales</taxon>
        <taxon>Bionectriaceae</taxon>
        <taxon>Geosmithia</taxon>
    </lineage>
</organism>
<feature type="compositionally biased region" description="Basic and acidic residues" evidence="1">
    <location>
        <begin position="364"/>
        <end position="393"/>
    </location>
</feature>
<evidence type="ECO:0000313" key="2">
    <source>
        <dbReference type="EMBL" id="KAF4123085.1"/>
    </source>
</evidence>
<keyword evidence="3" id="KW-1185">Reference proteome</keyword>
<dbReference type="OrthoDB" id="10251727at2759"/>
<reference evidence="2" key="1">
    <citation type="submission" date="2020-03" db="EMBL/GenBank/DDBJ databases">
        <title>Site-based positive gene gene selection in Geosmithia morbida across the United States reveals a broad range of putative effectors and factors for local host and environmental adapation.</title>
        <authorList>
            <person name="Onufrak A."/>
            <person name="Murdoch R.W."/>
            <person name="Gazis R."/>
            <person name="Huff M."/>
            <person name="Staton M."/>
            <person name="Klingeman W."/>
            <person name="Hadziabdic D."/>
        </authorList>
    </citation>
    <scope>NUCLEOTIDE SEQUENCE</scope>
    <source>
        <strain evidence="2">1262</strain>
    </source>
</reference>
<feature type="region of interest" description="Disordered" evidence="1">
    <location>
        <begin position="328"/>
        <end position="408"/>
    </location>
</feature>
<dbReference type="AlphaFoldDB" id="A0A9P4YW37"/>
<feature type="region of interest" description="Disordered" evidence="1">
    <location>
        <begin position="1"/>
        <end position="23"/>
    </location>
</feature>
<accession>A0A9P4YW37</accession>
<dbReference type="EMBL" id="JAANYQ010000007">
    <property type="protein sequence ID" value="KAF4123085.1"/>
    <property type="molecule type" value="Genomic_DNA"/>
</dbReference>
<evidence type="ECO:0000313" key="3">
    <source>
        <dbReference type="Proteomes" id="UP000749293"/>
    </source>
</evidence>
<dbReference type="RefSeq" id="XP_035321737.1">
    <property type="nucleotide sequence ID" value="XM_035468603.1"/>
</dbReference>
<protein>
    <submittedName>
        <fullName evidence="2">Ribosome biogenesis protein UTP30</fullName>
    </submittedName>
</protein>
<dbReference type="InterPro" id="IPR028364">
    <property type="entry name" value="Ribosomal_uL1/biogenesis"/>
</dbReference>
<evidence type="ECO:0000256" key="1">
    <source>
        <dbReference type="SAM" id="MobiDB-lite"/>
    </source>
</evidence>
<dbReference type="InterPro" id="IPR016095">
    <property type="entry name" value="Ribosomal_uL1_3-a/b-sand"/>
</dbReference>
<proteinExistence type="predicted"/>